<keyword evidence="2" id="KW-1185">Reference proteome</keyword>
<geneLocation type="plasmid" evidence="1 2">
    <name>At</name>
</geneLocation>
<accession>Q7D426</accession>
<name>Q7D426_AGRFC</name>
<sequence>MGSMQDAGHDGLLVHFACPNSDCLNVLEHHVTDAIFDFTVFDLSLDRHSDGIGHAETKIVCEDCQQEIEVVVLATAVGKEVAVKGFPHILVEFADNTFEQKYGDFLADYKPEDPFGVYNATVKELDDLHYGSTILPSAQRAFNKMISLQHVISLEAYLSDRLIKIVTNDSDKLLALVGATPALRNNQPKLIDIAKDPNYVATASKNYLQRFSFHDLASVAVFYKAVLKMNLFESENHEKEMLDIITMRHDLVHRSGRDNDGKDVVIDDEHIVILKDLMKAVVHRVEAAYTAYILDNKA</sequence>
<keyword evidence="1" id="KW-0614">Plasmid</keyword>
<evidence type="ECO:0000313" key="1">
    <source>
        <dbReference type="EMBL" id="AAK90409.1"/>
    </source>
</evidence>
<dbReference type="AlphaFoldDB" id="Q7D426"/>
<evidence type="ECO:0000313" key="2">
    <source>
        <dbReference type="Proteomes" id="UP000000813"/>
    </source>
</evidence>
<organism evidence="1 2">
    <name type="scientific">Agrobacterium fabrum (strain C58 / ATCC 33970)</name>
    <name type="common">Agrobacterium tumefaciens (strain C58)</name>
    <dbReference type="NCBI Taxonomy" id="176299"/>
    <lineage>
        <taxon>Bacteria</taxon>
        <taxon>Pseudomonadati</taxon>
        <taxon>Pseudomonadota</taxon>
        <taxon>Alphaproteobacteria</taxon>
        <taxon>Hyphomicrobiales</taxon>
        <taxon>Rhizobiaceae</taxon>
        <taxon>Rhizobium/Agrobacterium group</taxon>
        <taxon>Agrobacterium</taxon>
        <taxon>Agrobacterium tumefaciens complex</taxon>
    </lineage>
</organism>
<dbReference type="EMBL" id="AE007872">
    <property type="protein sequence ID" value="AAK90409.1"/>
    <property type="molecule type" value="Genomic_DNA"/>
</dbReference>
<dbReference type="GeneID" id="1136808"/>
<dbReference type="RefSeq" id="WP_010974299.1">
    <property type="nucleotide sequence ID" value="NC_003064.2"/>
</dbReference>
<dbReference type="eggNOG" id="ENOG502Z9V1">
    <property type="taxonomic scope" value="Bacteria"/>
</dbReference>
<gene>
    <name evidence="1" type="ordered locus">Atu5035</name>
</gene>
<proteinExistence type="predicted"/>
<dbReference type="Proteomes" id="UP000000813">
    <property type="component" value="Plasmid At"/>
</dbReference>
<dbReference type="PATRIC" id="fig|176299.10.peg.4727"/>
<dbReference type="KEGG" id="atu:Atu5035"/>
<reference evidence="1 2" key="2">
    <citation type="journal article" date="2001" name="Science">
        <title>Genome sequence of the plant pathogen and biotechnology agent Agrobacterium tumefaciens C58.</title>
        <authorList>
            <person name="Goodner B."/>
            <person name="Hinkle G."/>
            <person name="Gattung S."/>
            <person name="Miller N."/>
            <person name="Blanchard M."/>
            <person name="Qurollo B."/>
            <person name="Goldman B.S."/>
            <person name="Cao Y."/>
            <person name="Askenazi M."/>
            <person name="Halling C."/>
            <person name="Mullin L."/>
            <person name="Houmiel K."/>
            <person name="Gordon J."/>
            <person name="Vaudin M."/>
            <person name="Iartchouk O."/>
            <person name="Epp A."/>
            <person name="Liu F."/>
            <person name="Wollam C."/>
            <person name="Allinger M."/>
            <person name="Doughty D."/>
            <person name="Scott C."/>
            <person name="Lappas C."/>
            <person name="Markelz B."/>
            <person name="Flanagan C."/>
            <person name="Crowell C."/>
            <person name="Gurson J."/>
            <person name="Lomo C."/>
            <person name="Sear C."/>
            <person name="Strub G."/>
            <person name="Cielo C."/>
            <person name="Slater S."/>
        </authorList>
    </citation>
    <scope>NUCLEOTIDE SEQUENCE [LARGE SCALE GENOMIC DNA]</scope>
    <source>
        <strain evidence="2">C58 / ATCC 33970</strain>
    </source>
</reference>
<protein>
    <recommendedName>
        <fullName evidence="3">RiboL-PSP-HEPN domain-containing protein</fullName>
    </recommendedName>
</protein>
<dbReference type="OrthoDB" id="119238at2"/>
<reference evidence="1 2" key="1">
    <citation type="journal article" date="2001" name="Science">
        <title>The genome of the natural genetic engineer Agrobacterium tumefaciens C58.</title>
        <authorList>
            <person name="Wood D.W."/>
            <person name="Setubal J.C."/>
            <person name="Kaul R."/>
            <person name="Monks D.E."/>
            <person name="Kitajima J.P."/>
            <person name="Okura V.K."/>
            <person name="Zhou Y."/>
            <person name="Chen L."/>
            <person name="Wood G.E."/>
            <person name="Almeida N.F.Jr."/>
            <person name="Woo L."/>
            <person name="Chen Y."/>
            <person name="Paulsen I.T."/>
            <person name="Eisen J.A."/>
            <person name="Karp P.D."/>
            <person name="Bovee D.Sr."/>
            <person name="Chapman P."/>
            <person name="Clendenning J."/>
            <person name="Deatherage G."/>
            <person name="Gillet W."/>
            <person name="Grant C."/>
            <person name="Kutyavin T."/>
            <person name="Levy R."/>
            <person name="Li M.J."/>
            <person name="McClelland E."/>
            <person name="Palmieri A."/>
            <person name="Raymond C."/>
            <person name="Rouse G."/>
            <person name="Saenphimmachak C."/>
            <person name="Wu Z."/>
            <person name="Romero P."/>
            <person name="Gordon D."/>
            <person name="Zhang S."/>
            <person name="Yoo H."/>
            <person name="Tao Y."/>
            <person name="Biddle P."/>
            <person name="Jung M."/>
            <person name="Krespan W."/>
            <person name="Perry M."/>
            <person name="Gordon-Kamm B."/>
            <person name="Liao L."/>
            <person name="Kim S."/>
            <person name="Hendrick C."/>
            <person name="Zhao Z.Y."/>
            <person name="Dolan M."/>
            <person name="Chumley F."/>
            <person name="Tingey S.V."/>
            <person name="Tomb J.F."/>
            <person name="Gordon M.P."/>
            <person name="Olson M.V."/>
            <person name="Nester E.W."/>
        </authorList>
    </citation>
    <scope>NUCLEOTIDE SEQUENCE [LARGE SCALE GENOMIC DNA]</scope>
    <source>
        <strain evidence="2">C58 / ATCC 33970</strain>
    </source>
</reference>
<dbReference type="EnsemblBacteria" id="AAK90409">
    <property type="protein sequence ID" value="AAK90409"/>
    <property type="gene ID" value="Atu5035"/>
</dbReference>
<dbReference type="HOGENOM" id="CLU_081536_0_0_5"/>
<evidence type="ECO:0008006" key="3">
    <source>
        <dbReference type="Google" id="ProtNLM"/>
    </source>
</evidence>